<protein>
    <submittedName>
        <fullName evidence="2">Uncharacterized protein</fullName>
    </submittedName>
</protein>
<feature type="coiled-coil region" evidence="1">
    <location>
        <begin position="27"/>
        <end position="61"/>
    </location>
</feature>
<sequence>MDKFEGKLDSLIHKEVRRRIRKCVKHLDRTESENARLSAKLYEQEEEIIALEKELKTAKKLSLQSLTGGYKLGDKVWIVRSEAEQKNCEKCNGSKKVNAIIDGVHEEIKCPSCTFGYQTSWILTPKEDQIEFITITIERQKTFARYWLERIDRYLDENEVFKTKEECQKYCDEINAKNQE</sequence>
<dbReference type="RefSeq" id="WP_258433891.1">
    <property type="nucleotide sequence ID" value="NZ_JANSGW010000018.1"/>
</dbReference>
<dbReference type="AlphaFoldDB" id="A0AAP3DHI8"/>
<reference evidence="2" key="1">
    <citation type="submission" date="2022-09" db="EMBL/GenBank/DDBJ databases">
        <title>Genome analysis and characterization of larvicidal activity of Brevibacillus strains.</title>
        <authorList>
            <person name="Patrusheva E.V."/>
            <person name="Izotova A.O."/>
            <person name="Toshchakov S.V."/>
            <person name="Sineoky S.P."/>
        </authorList>
    </citation>
    <scope>NUCLEOTIDE SEQUENCE</scope>
    <source>
        <strain evidence="2">VKPM_B-13247</strain>
    </source>
</reference>
<evidence type="ECO:0000313" key="2">
    <source>
        <dbReference type="EMBL" id="MCZ0808072.1"/>
    </source>
</evidence>
<name>A0AAP3DHI8_BRELA</name>
<dbReference type="EMBL" id="JAPTNE010000018">
    <property type="protein sequence ID" value="MCZ0808072.1"/>
    <property type="molecule type" value="Genomic_DNA"/>
</dbReference>
<accession>A0AAP3DHI8</accession>
<organism evidence="2 3">
    <name type="scientific">Brevibacillus laterosporus</name>
    <name type="common">Bacillus laterosporus</name>
    <dbReference type="NCBI Taxonomy" id="1465"/>
    <lineage>
        <taxon>Bacteria</taxon>
        <taxon>Bacillati</taxon>
        <taxon>Bacillota</taxon>
        <taxon>Bacilli</taxon>
        <taxon>Bacillales</taxon>
        <taxon>Paenibacillaceae</taxon>
        <taxon>Brevibacillus</taxon>
    </lineage>
</organism>
<dbReference type="Proteomes" id="UP001077662">
    <property type="component" value="Unassembled WGS sequence"/>
</dbReference>
<evidence type="ECO:0000313" key="3">
    <source>
        <dbReference type="Proteomes" id="UP001077662"/>
    </source>
</evidence>
<evidence type="ECO:0000256" key="1">
    <source>
        <dbReference type="SAM" id="Coils"/>
    </source>
</evidence>
<proteinExistence type="predicted"/>
<keyword evidence="1" id="KW-0175">Coiled coil</keyword>
<gene>
    <name evidence="2" type="ORF">O0554_14340</name>
</gene>
<comment type="caution">
    <text evidence="2">The sequence shown here is derived from an EMBL/GenBank/DDBJ whole genome shotgun (WGS) entry which is preliminary data.</text>
</comment>